<dbReference type="Gene3D" id="1.25.40.10">
    <property type="entry name" value="Tetratricopeptide repeat domain"/>
    <property type="match status" value="1"/>
</dbReference>
<accession>A0ABT4TJF8</accession>
<comment type="caution">
    <text evidence="1">The sequence shown here is derived from an EMBL/GenBank/DDBJ whole genome shotgun (WGS) entry which is preliminary data.</text>
</comment>
<organism evidence="1 2">
    <name type="scientific">Nocardiopsis suaedae</name>
    <dbReference type="NCBI Taxonomy" id="3018444"/>
    <lineage>
        <taxon>Bacteria</taxon>
        <taxon>Bacillati</taxon>
        <taxon>Actinomycetota</taxon>
        <taxon>Actinomycetes</taxon>
        <taxon>Streptosporangiales</taxon>
        <taxon>Nocardiopsidaceae</taxon>
        <taxon>Nocardiopsis</taxon>
    </lineage>
</organism>
<evidence type="ECO:0000313" key="2">
    <source>
        <dbReference type="Proteomes" id="UP001165685"/>
    </source>
</evidence>
<gene>
    <name evidence="1" type="ORF">O4U47_08480</name>
</gene>
<reference evidence="1" key="1">
    <citation type="submission" date="2023-01" db="EMBL/GenBank/DDBJ databases">
        <title>Draft genome sequence of Nocardiopsis sp. LSu2-4 isolated from halophytes.</title>
        <authorList>
            <person name="Duangmal K."/>
            <person name="Chantavorakit T."/>
        </authorList>
    </citation>
    <scope>NUCLEOTIDE SEQUENCE</scope>
    <source>
        <strain evidence="1">LSu2-4</strain>
    </source>
</reference>
<dbReference type="InterPro" id="IPR011990">
    <property type="entry name" value="TPR-like_helical_dom_sf"/>
</dbReference>
<proteinExistence type="predicted"/>
<sequence length="412" mass="45171">MDDRPGWSRRLAAERDARQWSQADAIAAMRMHADKELPSDDSLLRQWKRWEAGDTQPSAYYKGILAATFGTVTAALFPQQGRKGDGQAEIVAATGLETLDIVSRMQASDVDTATLDALRITADRLASEYPYMPSEQLVIEGRQWLRRVAGMQSSRLTLSQHREILVIAGWLALLVACVEFDLGDARSAEATRKAALSLGAESGHTAISGWAHEVRAWMALTRGDYRGVVAAAQEGVQIAGAQDVAVQLTAQRAKAWARLGDRRQVELALEDGRNMLEGLPHPENLDNHFAIDPSKFDFYAMDCYRLVGEDRLATSLARQVIAAGTDFDGTPRSPMRIAEANVTLGVAAAREGDLEGAGEFGDRAFNIERRSIPSLLMVGRDLEQVLQEMYPKEATTLEFNEKLRAVSGQIGS</sequence>
<name>A0ABT4TJF8_9ACTN</name>
<dbReference type="EMBL" id="JAQFWP010000012">
    <property type="protein sequence ID" value="MDA2804545.1"/>
    <property type="molecule type" value="Genomic_DNA"/>
</dbReference>
<dbReference type="Proteomes" id="UP001165685">
    <property type="component" value="Unassembled WGS sequence"/>
</dbReference>
<keyword evidence="2" id="KW-1185">Reference proteome</keyword>
<protein>
    <submittedName>
        <fullName evidence="1">XRE family transcriptional regulator</fullName>
    </submittedName>
</protein>
<evidence type="ECO:0000313" key="1">
    <source>
        <dbReference type="EMBL" id="MDA2804545.1"/>
    </source>
</evidence>
<dbReference type="RefSeq" id="WP_270677104.1">
    <property type="nucleotide sequence ID" value="NZ_JAQFWP010000012.1"/>
</dbReference>